<name>A0A2W5FBA9_9SPHI</name>
<dbReference type="GO" id="GO:0016758">
    <property type="term" value="F:hexosyltransferase activity"/>
    <property type="evidence" value="ECO:0007669"/>
    <property type="project" value="UniProtKB-ARBA"/>
</dbReference>
<dbReference type="AlphaFoldDB" id="A0A2W5FBA9"/>
<evidence type="ECO:0000313" key="3">
    <source>
        <dbReference type="Proteomes" id="UP000249645"/>
    </source>
</evidence>
<dbReference type="InterPro" id="IPR001173">
    <property type="entry name" value="Glyco_trans_2-like"/>
</dbReference>
<dbReference type="EMBL" id="QFOI01000048">
    <property type="protein sequence ID" value="PZP50927.1"/>
    <property type="molecule type" value="Genomic_DNA"/>
</dbReference>
<reference evidence="2 3" key="1">
    <citation type="submission" date="2017-11" db="EMBL/GenBank/DDBJ databases">
        <title>Infants hospitalized years apart are colonized by the same room-sourced microbial strains.</title>
        <authorList>
            <person name="Brooks B."/>
            <person name="Olm M.R."/>
            <person name="Firek B.A."/>
            <person name="Baker R."/>
            <person name="Thomas B.C."/>
            <person name="Morowitz M.J."/>
            <person name="Banfield J.F."/>
        </authorList>
    </citation>
    <scope>NUCLEOTIDE SEQUENCE [LARGE SCALE GENOMIC DNA]</scope>
    <source>
        <strain evidence="2">S2_009_000_R2_76</strain>
    </source>
</reference>
<protein>
    <recommendedName>
        <fullName evidence="1">Glycosyltransferase 2-like domain-containing protein</fullName>
    </recommendedName>
</protein>
<comment type="caution">
    <text evidence="2">The sequence shown here is derived from an EMBL/GenBank/DDBJ whole genome shotgun (WGS) entry which is preliminary data.</text>
</comment>
<gene>
    <name evidence="2" type="ORF">DI598_04465</name>
</gene>
<organism evidence="2 3">
    <name type="scientific">Pseudopedobacter saltans</name>
    <dbReference type="NCBI Taxonomy" id="151895"/>
    <lineage>
        <taxon>Bacteria</taxon>
        <taxon>Pseudomonadati</taxon>
        <taxon>Bacteroidota</taxon>
        <taxon>Sphingobacteriia</taxon>
        <taxon>Sphingobacteriales</taxon>
        <taxon>Sphingobacteriaceae</taxon>
        <taxon>Pseudopedobacter</taxon>
    </lineage>
</organism>
<dbReference type="Pfam" id="PF00535">
    <property type="entry name" value="Glycos_transf_2"/>
    <property type="match status" value="1"/>
</dbReference>
<dbReference type="Proteomes" id="UP000249645">
    <property type="component" value="Unassembled WGS sequence"/>
</dbReference>
<dbReference type="CDD" id="cd00761">
    <property type="entry name" value="Glyco_tranf_GTA_type"/>
    <property type="match status" value="1"/>
</dbReference>
<dbReference type="PANTHER" id="PTHR22916">
    <property type="entry name" value="GLYCOSYLTRANSFERASE"/>
    <property type="match status" value="1"/>
</dbReference>
<dbReference type="InterPro" id="IPR029044">
    <property type="entry name" value="Nucleotide-diphossugar_trans"/>
</dbReference>
<evidence type="ECO:0000313" key="2">
    <source>
        <dbReference type="EMBL" id="PZP50927.1"/>
    </source>
</evidence>
<dbReference type="SUPFAM" id="SSF53448">
    <property type="entry name" value="Nucleotide-diphospho-sugar transferases"/>
    <property type="match status" value="1"/>
</dbReference>
<dbReference type="Gene3D" id="3.90.550.10">
    <property type="entry name" value="Spore Coat Polysaccharide Biosynthesis Protein SpsA, Chain A"/>
    <property type="match status" value="1"/>
</dbReference>
<proteinExistence type="predicted"/>
<feature type="domain" description="Glycosyltransferase 2-like" evidence="1">
    <location>
        <begin position="8"/>
        <end position="121"/>
    </location>
</feature>
<sequence>MEKKYLLSICIPTYNRVELLKRCLDGIFSQITHELKDFVEVIVSNNASTDNTEELIKNYGNKVNSYYKNESNIGPDGNIASCFDKAKGKFVWIFSDDEYLVPKSLIKIFNLLEKNKECGVCFIQGEWIHHPDYESILEVPIIKPEIMNTPAIFFERVSYWITFITSNIVNKDLIKNILEPKKYLGTNLVQLSWVIPAIYKATYNIFINEHLIICKDDNTGGYKIYQVFVLNFNKIMTDMIKKGIMNKKDKRFINNKMLVHLFPYYLNRGMHGFLKENPRFILISFYWNYSRFWKGIFPLLISKKSIHNKK</sequence>
<accession>A0A2W5FBA9</accession>
<evidence type="ECO:0000259" key="1">
    <source>
        <dbReference type="Pfam" id="PF00535"/>
    </source>
</evidence>
<dbReference type="PANTHER" id="PTHR22916:SF3">
    <property type="entry name" value="UDP-GLCNAC:BETAGAL BETA-1,3-N-ACETYLGLUCOSAMINYLTRANSFERASE-LIKE PROTEIN 1"/>
    <property type="match status" value="1"/>
</dbReference>